<dbReference type="Gene3D" id="2.50.20.10">
    <property type="entry name" value="Lipoprotein localisation LolA/LolB/LppX"/>
    <property type="match status" value="1"/>
</dbReference>
<keyword evidence="3" id="KW-1185">Reference proteome</keyword>
<dbReference type="EMBL" id="AAEW02000001">
    <property type="protein sequence ID" value="EAT17323.1"/>
    <property type="molecule type" value="Genomic_DNA"/>
</dbReference>
<dbReference type="CDD" id="cd16329">
    <property type="entry name" value="LolA_like"/>
    <property type="match status" value="1"/>
</dbReference>
<reference evidence="2" key="2">
    <citation type="submission" date="2006-05" db="EMBL/GenBank/DDBJ databases">
        <title>Sequencing of the draft genome and assembly of Desulfuromonas acetoxidans DSM 684.</title>
        <authorList>
            <consortium name="US DOE Joint Genome Institute (JGI-PGF)"/>
            <person name="Copeland A."/>
            <person name="Lucas S."/>
            <person name="Lapidus A."/>
            <person name="Barry K."/>
            <person name="Detter J.C."/>
            <person name="Glavina del Rio T."/>
            <person name="Hammon N."/>
            <person name="Israni S."/>
            <person name="Dalin E."/>
            <person name="Tice H."/>
            <person name="Bruce D."/>
            <person name="Pitluck S."/>
            <person name="Richardson P."/>
        </authorList>
    </citation>
    <scope>NUCLEOTIDE SEQUENCE [LARGE SCALE GENOMIC DNA]</scope>
    <source>
        <strain evidence="2">DSM 684</strain>
    </source>
</reference>
<sequence>MNITLFGKQMTRVKSVAICLGLFGVLATDCGATDNATSLTAKQVAERVYHRDVGEDMEMVGTMELISKSGHVRTRQMTTRRKDTPDERKVMIRFLSPADIKGTAFLVIEDVQDHSTRQHLYLPALKRTRRIVAAQQGRSFVNSDFTYEDMQRHPLDEWTYRLDAEQMIAGRNCYQLISTPKPDTETQYRKIASWIDRETFLPLKTIFWNKKSQPFKTYTVQTFKIVDGIATEMDVLMEDHDDEHKTRLKTQTVRYNCGLPDHQFTTRAMER</sequence>
<organism evidence="2 3">
    <name type="scientific">Desulfuromonas acetoxidans (strain DSM 684 / 11070)</name>
    <dbReference type="NCBI Taxonomy" id="281689"/>
    <lineage>
        <taxon>Bacteria</taxon>
        <taxon>Pseudomonadati</taxon>
        <taxon>Thermodesulfobacteriota</taxon>
        <taxon>Desulfuromonadia</taxon>
        <taxon>Desulfuromonadales</taxon>
        <taxon>Desulfuromonadaceae</taxon>
        <taxon>Desulfuromonas</taxon>
    </lineage>
</organism>
<comment type="caution">
    <text evidence="2">The sequence shown here is derived from an EMBL/GenBank/DDBJ whole genome shotgun (WGS) entry which is preliminary data.</text>
</comment>
<reference evidence="2" key="1">
    <citation type="submission" date="2006-05" db="EMBL/GenBank/DDBJ databases">
        <title>Annotation of the draft genome assembly of Desulfuromonas acetoxidans DSM 684.</title>
        <authorList>
            <consortium name="US DOE Joint Genome Institute (JGI-ORNL)"/>
            <person name="Larimer F."/>
            <person name="Land M."/>
            <person name="Hauser L."/>
        </authorList>
    </citation>
    <scope>NUCLEOTIDE SEQUENCE [LARGE SCALE GENOMIC DNA]</scope>
    <source>
        <strain evidence="2">DSM 684</strain>
    </source>
</reference>
<proteinExistence type="predicted"/>
<feature type="domain" description="Uncharacterized protein TP-0789" evidence="1">
    <location>
        <begin position="87"/>
        <end position="271"/>
    </location>
</feature>
<dbReference type="Pfam" id="PF17131">
    <property type="entry name" value="LolA_like"/>
    <property type="match status" value="1"/>
</dbReference>
<protein>
    <submittedName>
        <fullName evidence="2">Sigma E regulatory protein, MucB/RseB</fullName>
    </submittedName>
</protein>
<dbReference type="AlphaFoldDB" id="Q1K3Y0"/>
<accession>Q1K3Y0</accession>
<gene>
    <name evidence="2" type="ORF">Dace_3189</name>
</gene>
<name>Q1K3Y0_DESA6</name>
<dbReference type="Proteomes" id="UP000005695">
    <property type="component" value="Unassembled WGS sequence"/>
</dbReference>
<evidence type="ECO:0000259" key="1">
    <source>
        <dbReference type="Pfam" id="PF17131"/>
    </source>
</evidence>
<dbReference type="InterPro" id="IPR033399">
    <property type="entry name" value="TP_0789-like"/>
</dbReference>
<evidence type="ECO:0000313" key="3">
    <source>
        <dbReference type="Proteomes" id="UP000005695"/>
    </source>
</evidence>
<evidence type="ECO:0000313" key="2">
    <source>
        <dbReference type="EMBL" id="EAT17323.1"/>
    </source>
</evidence>